<evidence type="ECO:0000256" key="2">
    <source>
        <dbReference type="ARBA" id="ARBA00008156"/>
    </source>
</evidence>
<name>A0ABY7NV72_9SPHN</name>
<accession>A0ABY7NV72</accession>
<evidence type="ECO:0000256" key="4">
    <source>
        <dbReference type="SAM" id="MobiDB-lite"/>
    </source>
</evidence>
<dbReference type="InterPro" id="IPR018391">
    <property type="entry name" value="PQQ_b-propeller_rpt"/>
</dbReference>
<dbReference type="GO" id="GO:0016491">
    <property type="term" value="F:oxidoreductase activity"/>
    <property type="evidence" value="ECO:0007669"/>
    <property type="project" value="UniProtKB-KW"/>
</dbReference>
<dbReference type="PANTHER" id="PTHR32303">
    <property type="entry name" value="QUINOPROTEIN ALCOHOL DEHYDROGENASE (CYTOCHROME C)"/>
    <property type="match status" value="1"/>
</dbReference>
<keyword evidence="3 7" id="KW-0560">Oxidoreductase</keyword>
<evidence type="ECO:0000256" key="5">
    <source>
        <dbReference type="SAM" id="Phobius"/>
    </source>
</evidence>
<keyword evidence="8" id="KW-1185">Reference proteome</keyword>
<feature type="transmembrane region" description="Helical" evidence="5">
    <location>
        <begin position="67"/>
        <end position="83"/>
    </location>
</feature>
<dbReference type="Gene3D" id="2.140.10.10">
    <property type="entry name" value="Quinoprotein alcohol dehydrogenase-like superfamily"/>
    <property type="match status" value="2"/>
</dbReference>
<evidence type="ECO:0000313" key="7">
    <source>
        <dbReference type="EMBL" id="WBO23804.1"/>
    </source>
</evidence>
<gene>
    <name evidence="7" type="ORF">PBT88_06700</name>
</gene>
<keyword evidence="5" id="KW-1133">Transmembrane helix</keyword>
<dbReference type="CDD" id="cd10280">
    <property type="entry name" value="PQQ_mGDH"/>
    <property type="match status" value="1"/>
</dbReference>
<comment type="similarity">
    <text evidence="2">Belongs to the bacterial PQQ dehydrogenase family.</text>
</comment>
<dbReference type="Pfam" id="PF01011">
    <property type="entry name" value="PQQ"/>
    <property type="match status" value="1"/>
</dbReference>
<comment type="cofactor">
    <cofactor evidence="1">
        <name>pyrroloquinoline quinone</name>
        <dbReference type="ChEBI" id="CHEBI:58442"/>
    </cofactor>
</comment>
<evidence type="ECO:0000256" key="3">
    <source>
        <dbReference type="ARBA" id="ARBA00023002"/>
    </source>
</evidence>
<organism evidence="7 8">
    <name type="scientific">Sphingomonas abietis</name>
    <dbReference type="NCBI Taxonomy" id="3012344"/>
    <lineage>
        <taxon>Bacteria</taxon>
        <taxon>Pseudomonadati</taxon>
        <taxon>Pseudomonadota</taxon>
        <taxon>Alphaproteobacteria</taxon>
        <taxon>Sphingomonadales</taxon>
        <taxon>Sphingomonadaceae</taxon>
        <taxon>Sphingomonas</taxon>
    </lineage>
</organism>
<dbReference type="SMART" id="SM00564">
    <property type="entry name" value="PQQ"/>
    <property type="match status" value="7"/>
</dbReference>
<dbReference type="SUPFAM" id="SSF50998">
    <property type="entry name" value="Quinoprotein alcohol dehydrogenase-like"/>
    <property type="match status" value="1"/>
</dbReference>
<evidence type="ECO:0000256" key="1">
    <source>
        <dbReference type="ARBA" id="ARBA00001931"/>
    </source>
</evidence>
<dbReference type="NCBIfam" id="TIGR03074">
    <property type="entry name" value="PQQ_membr_DH"/>
    <property type="match status" value="1"/>
</dbReference>
<keyword evidence="5" id="KW-0812">Transmembrane</keyword>
<dbReference type="PANTHER" id="PTHR32303:SF4">
    <property type="entry name" value="QUINOPROTEIN GLUCOSE DEHYDROGENASE"/>
    <property type="match status" value="1"/>
</dbReference>
<dbReference type="Proteomes" id="UP001210865">
    <property type="component" value="Chromosome"/>
</dbReference>
<dbReference type="EMBL" id="CP115174">
    <property type="protein sequence ID" value="WBO23804.1"/>
    <property type="molecule type" value="Genomic_DNA"/>
</dbReference>
<keyword evidence="5" id="KW-0472">Membrane</keyword>
<dbReference type="InterPro" id="IPR017511">
    <property type="entry name" value="PQQ_mDH"/>
</dbReference>
<evidence type="ECO:0000259" key="6">
    <source>
        <dbReference type="Pfam" id="PF01011"/>
    </source>
</evidence>
<evidence type="ECO:0000313" key="8">
    <source>
        <dbReference type="Proteomes" id="UP001210865"/>
    </source>
</evidence>
<feature type="transmembrane region" description="Helical" evidence="5">
    <location>
        <begin position="16"/>
        <end position="36"/>
    </location>
</feature>
<feature type="transmembrane region" description="Helical" evidence="5">
    <location>
        <begin position="42"/>
        <end position="60"/>
    </location>
</feature>
<feature type="region of interest" description="Disordered" evidence="4">
    <location>
        <begin position="510"/>
        <end position="531"/>
    </location>
</feature>
<feature type="transmembrane region" description="Helical" evidence="5">
    <location>
        <begin position="89"/>
        <end position="108"/>
    </location>
</feature>
<dbReference type="InterPro" id="IPR002372">
    <property type="entry name" value="PQQ_rpt_dom"/>
</dbReference>
<proteinExistence type="inferred from homology"/>
<feature type="transmembrane region" description="Helical" evidence="5">
    <location>
        <begin position="128"/>
        <end position="149"/>
    </location>
</feature>
<protein>
    <submittedName>
        <fullName evidence="7">Membrane-bound PQQ-dependent dehydrogenase, glucose/quinate/shikimate family</fullName>
        <ecNumber evidence="7">1.1.-.-</ecNumber>
    </submittedName>
</protein>
<reference evidence="7 8" key="1">
    <citation type="submission" date="2022-12" db="EMBL/GenBank/DDBJ databases">
        <title>Sphingomonas abieness sp. nov., an endophytic bacterium isolated from Abies koreana.</title>
        <authorList>
            <person name="Jiang L."/>
            <person name="Lee J."/>
        </authorList>
    </citation>
    <scope>NUCLEOTIDE SEQUENCE [LARGE SCALE GENOMIC DNA]</scope>
    <source>
        <strain evidence="8">PAMB 00755</strain>
    </source>
</reference>
<dbReference type="InterPro" id="IPR011047">
    <property type="entry name" value="Quinoprotein_ADH-like_sf"/>
</dbReference>
<feature type="domain" description="Pyrrolo-quinoline quinone repeat" evidence="6">
    <location>
        <begin position="172"/>
        <end position="766"/>
    </location>
</feature>
<dbReference type="EC" id="1.1.-.-" evidence="7"/>
<sequence length="790" mass="84453">MRNEPPSLSPPSRAPYLTVVLLAVTGLALALPGAYLTTLGGSPYYVLAGLAVLVSAYLIARRRFAGVLLYDAVLLVSVIWSLAEVGLDGWALMPRLVFLAVGGLWLLLPPVRRSLSRDGGVARHIGWAAPMTALAVVVLGFVTMPVAIIPASHGSLSAPSPVDAALVGHGDWSHFGNSEHGTRYSPLRQINADNAQTLEQAWTYHSGMKPDGASQPGGLEVTPLMVDGTVYGCTAYSSVFALDPITGKQLWRHDPKMDYAGITHPVCRGLAFYRAPQGVTECPTRLLLGTVDNHLIALDAKTGAVCRSFGENGQVNLLDRMGKFPIGWSYPTSPPTIVNGTAVIGAFVIDGQSTDVPPGVIRGYDAVTGKLKWAFDPARPNDHAAPAPGKNYTPSTPNSWTLFSADDKLGLVYVPMGNGSPDYFGGNRTPTTDHFSTSVVALDSQTGAVRWTFQAVHHDLWDYDLAAQPVLTNFPTAQGTVPALIQATKSGQVFVLDRRTGKPLTKVEERPVPVSDLPGERSSPTQPFSVGMPDFVGPNLTEADMWGLTPFDQEYCRIKFRQARYDGPFTPMRIGPSIRTPGELGGIDWGSVSVDEGHGVMIVNSNRMADYDEMITRAEANREHLVPKADPRGENAPGAAQAGTPYGVHWGAFLTGLGVPCQRPPYGFLTAVDLKSRKILWQRTIGNAANSGPFGMATHLPLPLGAPNIGGSIVTAGGVIFMAATQDQYFRAIDERTGKVLWATRLPAGGYATPMTYMGRDGHQYVVIAAGGNSSMQTALGDVFTAFRLK</sequence>
<dbReference type="RefSeq" id="WP_270078435.1">
    <property type="nucleotide sequence ID" value="NZ_CP115174.1"/>
</dbReference>